<keyword evidence="3 8" id="KW-0812">Transmembrane</keyword>
<evidence type="ECO:0000256" key="4">
    <source>
        <dbReference type="ARBA" id="ARBA00022968"/>
    </source>
</evidence>
<evidence type="ECO:0000313" key="11">
    <source>
        <dbReference type="EMBL" id="KAL1558933.1"/>
    </source>
</evidence>
<protein>
    <recommendedName>
        <fullName evidence="13">Trichome birefringence-like N-terminal domain-containing protein</fullName>
    </recommendedName>
</protein>
<dbReference type="PANTHER" id="PTHR32285:SF247">
    <property type="entry name" value="PROTEIN TRICHOME BIREFRINGENCE-LIKE 19"/>
    <property type="match status" value="1"/>
</dbReference>
<evidence type="ECO:0000256" key="1">
    <source>
        <dbReference type="ARBA" id="ARBA00004167"/>
    </source>
</evidence>
<evidence type="ECO:0000256" key="7">
    <source>
        <dbReference type="SAM" id="MobiDB-lite"/>
    </source>
</evidence>
<evidence type="ECO:0000256" key="2">
    <source>
        <dbReference type="ARBA" id="ARBA00007727"/>
    </source>
</evidence>
<evidence type="ECO:0000256" key="8">
    <source>
        <dbReference type="SAM" id="Phobius"/>
    </source>
</evidence>
<evidence type="ECO:0000313" key="12">
    <source>
        <dbReference type="Proteomes" id="UP001567538"/>
    </source>
</evidence>
<feature type="region of interest" description="Disordered" evidence="7">
    <location>
        <begin position="57"/>
        <end position="137"/>
    </location>
</feature>
<keyword evidence="4" id="KW-0735">Signal-anchor</keyword>
<feature type="compositionally biased region" description="Basic residues" evidence="7">
    <location>
        <begin position="100"/>
        <end position="111"/>
    </location>
</feature>
<evidence type="ECO:0000256" key="6">
    <source>
        <dbReference type="ARBA" id="ARBA00023136"/>
    </source>
</evidence>
<dbReference type="InterPro" id="IPR029962">
    <property type="entry name" value="TBL"/>
</dbReference>
<gene>
    <name evidence="11" type="ORF">AAHA92_09337</name>
</gene>
<feature type="compositionally biased region" description="Basic and acidic residues" evidence="7">
    <location>
        <begin position="127"/>
        <end position="137"/>
    </location>
</feature>
<dbReference type="Pfam" id="PF13839">
    <property type="entry name" value="PC-Esterase"/>
    <property type="match status" value="1"/>
</dbReference>
<evidence type="ECO:0000256" key="5">
    <source>
        <dbReference type="ARBA" id="ARBA00022989"/>
    </source>
</evidence>
<evidence type="ECO:0000259" key="10">
    <source>
        <dbReference type="Pfam" id="PF14416"/>
    </source>
</evidence>
<evidence type="ECO:0000256" key="3">
    <source>
        <dbReference type="ARBA" id="ARBA00022692"/>
    </source>
</evidence>
<accession>A0ABD1HTT6</accession>
<reference evidence="11 12" key="1">
    <citation type="submission" date="2024-06" db="EMBL/GenBank/DDBJ databases">
        <title>A chromosome level genome sequence of Diviner's sage (Salvia divinorum).</title>
        <authorList>
            <person name="Ford S.A."/>
            <person name="Ro D.-K."/>
            <person name="Ness R.W."/>
            <person name="Phillips M.A."/>
        </authorList>
    </citation>
    <scope>NUCLEOTIDE SEQUENCE [LARGE SCALE GENOMIC DNA]</scope>
    <source>
        <strain evidence="11">SAF-2024a</strain>
        <tissue evidence="11">Leaf</tissue>
    </source>
</reference>
<sequence length="482" mass="56344">MKFQASELPIGKPQSRRKTSRLAPLIALVIVITLPLYYPTLRDSWKQLYETASPPYVDSITQAEPPPTENPCSTECHPDNTTALDHRLAPIRKNNDKDKERKRKRRRKKKAQKDDKGVQQWLSASDDQSRYRGELRSRVSDEDQCDLFSGEWTPDADGPYYTNDTCNSIQEHQNCLKFGRPDRGFLKWRWKPDDCELPLFEPQQFLKLSLIRLLSRVANPVDMSEPLDQNQRYEYREENFNISMFWSPYLVKTEKTDPNDERRPFNLYLDEPDLHWTSQIALFDYVVISAGHWFFRPTYFHLRGRLAGCLYCSEPNVTHLTSYFSYRHAFRTAFRAVNEAGFRGVAFLRTYAPSHFDGAAWDKGGDCVRTHPYRRSEVVLEDYSLQLYLIQLEELRVAQEEGRRSGGTFKLFDATVAMLLRPDGHPSKYGHWPVENQTFANDCVHWCLPGPIDAWNDFLHQLLKRETDGVDYSVAHTLFYFL</sequence>
<dbReference type="InterPro" id="IPR026057">
    <property type="entry name" value="TBL_C"/>
</dbReference>
<feature type="domain" description="Trichome birefringence-like N-terminal" evidence="10">
    <location>
        <begin position="144"/>
        <end position="196"/>
    </location>
</feature>
<dbReference type="GO" id="GO:0016020">
    <property type="term" value="C:membrane"/>
    <property type="evidence" value="ECO:0007669"/>
    <property type="project" value="UniProtKB-SubCell"/>
</dbReference>
<evidence type="ECO:0000259" key="9">
    <source>
        <dbReference type="Pfam" id="PF13839"/>
    </source>
</evidence>
<comment type="subcellular location">
    <subcellularLocation>
        <location evidence="1">Membrane</location>
        <topology evidence="1">Single-pass membrane protein</topology>
    </subcellularLocation>
</comment>
<comment type="similarity">
    <text evidence="2">Belongs to the PC-esterase family. TBL subfamily.</text>
</comment>
<proteinExistence type="inferred from homology"/>
<comment type="caution">
    <text evidence="11">The sequence shown here is derived from an EMBL/GenBank/DDBJ whole genome shotgun (WGS) entry which is preliminary data.</text>
</comment>
<name>A0ABD1HTT6_SALDI</name>
<dbReference type="AlphaFoldDB" id="A0ABD1HTT6"/>
<keyword evidence="12" id="KW-1185">Reference proteome</keyword>
<organism evidence="11 12">
    <name type="scientific">Salvia divinorum</name>
    <name type="common">Maria pastora</name>
    <name type="synonym">Diviner's sage</name>
    <dbReference type="NCBI Taxonomy" id="28513"/>
    <lineage>
        <taxon>Eukaryota</taxon>
        <taxon>Viridiplantae</taxon>
        <taxon>Streptophyta</taxon>
        <taxon>Embryophyta</taxon>
        <taxon>Tracheophyta</taxon>
        <taxon>Spermatophyta</taxon>
        <taxon>Magnoliopsida</taxon>
        <taxon>eudicotyledons</taxon>
        <taxon>Gunneridae</taxon>
        <taxon>Pentapetalae</taxon>
        <taxon>asterids</taxon>
        <taxon>lamiids</taxon>
        <taxon>Lamiales</taxon>
        <taxon>Lamiaceae</taxon>
        <taxon>Nepetoideae</taxon>
        <taxon>Mentheae</taxon>
        <taxon>Salviinae</taxon>
        <taxon>Salvia</taxon>
        <taxon>Salvia subgen. Calosphace</taxon>
    </lineage>
</organism>
<dbReference type="PANTHER" id="PTHR32285">
    <property type="entry name" value="PROTEIN TRICHOME BIREFRINGENCE-LIKE 9-RELATED"/>
    <property type="match status" value="1"/>
</dbReference>
<keyword evidence="6 8" id="KW-0472">Membrane</keyword>
<feature type="domain" description="Trichome birefringence-like C-terminal" evidence="9">
    <location>
        <begin position="209"/>
        <end position="461"/>
    </location>
</feature>
<evidence type="ECO:0008006" key="13">
    <source>
        <dbReference type="Google" id="ProtNLM"/>
    </source>
</evidence>
<feature type="compositionally biased region" description="Basic and acidic residues" evidence="7">
    <location>
        <begin position="84"/>
        <end position="99"/>
    </location>
</feature>
<keyword evidence="5 8" id="KW-1133">Transmembrane helix</keyword>
<dbReference type="Pfam" id="PF14416">
    <property type="entry name" value="PMR5N"/>
    <property type="match status" value="1"/>
</dbReference>
<dbReference type="EMBL" id="JBEAFC010000004">
    <property type="protein sequence ID" value="KAL1558933.1"/>
    <property type="molecule type" value="Genomic_DNA"/>
</dbReference>
<dbReference type="InterPro" id="IPR025846">
    <property type="entry name" value="TBL_N"/>
</dbReference>
<feature type="transmembrane region" description="Helical" evidence="8">
    <location>
        <begin position="21"/>
        <end position="38"/>
    </location>
</feature>
<dbReference type="Proteomes" id="UP001567538">
    <property type="component" value="Unassembled WGS sequence"/>
</dbReference>